<accession>A0A6C0JG75</accession>
<dbReference type="AlphaFoldDB" id="A0A6C0JG75"/>
<reference evidence="1" key="1">
    <citation type="journal article" date="2020" name="Nature">
        <title>Giant virus diversity and host interactions through global metagenomics.</title>
        <authorList>
            <person name="Schulz F."/>
            <person name="Roux S."/>
            <person name="Paez-Espino D."/>
            <person name="Jungbluth S."/>
            <person name="Walsh D.A."/>
            <person name="Denef V.J."/>
            <person name="McMahon K.D."/>
            <person name="Konstantinidis K.T."/>
            <person name="Eloe-Fadrosh E.A."/>
            <person name="Kyrpides N.C."/>
            <person name="Woyke T."/>
        </authorList>
    </citation>
    <scope>NUCLEOTIDE SEQUENCE</scope>
    <source>
        <strain evidence="1">GVMAG-M-3300027708-51</strain>
    </source>
</reference>
<sequence>MPEFKSFWIAYHEVDEKDETKWVVYDGYTTFKDAWHNVMTYYQFKGMLPNYAWFIYGVQEDKTKVRLNHDGTPV</sequence>
<evidence type="ECO:0000313" key="1">
    <source>
        <dbReference type="EMBL" id="QHU04632.1"/>
    </source>
</evidence>
<protein>
    <submittedName>
        <fullName evidence="1">Uncharacterized protein</fullName>
    </submittedName>
</protein>
<proteinExistence type="predicted"/>
<dbReference type="EMBL" id="MN740402">
    <property type="protein sequence ID" value="QHU04632.1"/>
    <property type="molecule type" value="Genomic_DNA"/>
</dbReference>
<name>A0A6C0JG75_9ZZZZ</name>
<organism evidence="1">
    <name type="scientific">viral metagenome</name>
    <dbReference type="NCBI Taxonomy" id="1070528"/>
    <lineage>
        <taxon>unclassified sequences</taxon>
        <taxon>metagenomes</taxon>
        <taxon>organismal metagenomes</taxon>
    </lineage>
</organism>